<dbReference type="Proteomes" id="UP001151760">
    <property type="component" value="Unassembled WGS sequence"/>
</dbReference>
<comment type="caution">
    <text evidence="2">The sequence shown here is derived from an EMBL/GenBank/DDBJ whole genome shotgun (WGS) entry which is preliminary data.</text>
</comment>
<organism evidence="2 3">
    <name type="scientific">Tanacetum coccineum</name>
    <dbReference type="NCBI Taxonomy" id="301880"/>
    <lineage>
        <taxon>Eukaryota</taxon>
        <taxon>Viridiplantae</taxon>
        <taxon>Streptophyta</taxon>
        <taxon>Embryophyta</taxon>
        <taxon>Tracheophyta</taxon>
        <taxon>Spermatophyta</taxon>
        <taxon>Magnoliopsida</taxon>
        <taxon>eudicotyledons</taxon>
        <taxon>Gunneridae</taxon>
        <taxon>Pentapetalae</taxon>
        <taxon>asterids</taxon>
        <taxon>campanulids</taxon>
        <taxon>Asterales</taxon>
        <taxon>Asteraceae</taxon>
        <taxon>Asteroideae</taxon>
        <taxon>Anthemideae</taxon>
        <taxon>Anthemidinae</taxon>
        <taxon>Tanacetum</taxon>
    </lineage>
</organism>
<feature type="compositionally biased region" description="Basic and acidic residues" evidence="1">
    <location>
        <begin position="49"/>
        <end position="66"/>
    </location>
</feature>
<gene>
    <name evidence="2" type="ORF">Tco_0873987</name>
</gene>
<feature type="compositionally biased region" description="Basic and acidic residues" evidence="1">
    <location>
        <begin position="127"/>
        <end position="136"/>
    </location>
</feature>
<keyword evidence="3" id="KW-1185">Reference proteome</keyword>
<feature type="compositionally biased region" description="Polar residues" evidence="1">
    <location>
        <begin position="90"/>
        <end position="100"/>
    </location>
</feature>
<feature type="region of interest" description="Disordered" evidence="1">
    <location>
        <begin position="1"/>
        <end position="136"/>
    </location>
</feature>
<sequence length="192" mass="20979">MRNRPQLNDEDGTEAPAQEEVVPPGPSVEIPPTTEVVIEPEPGEGGLVLRKDHQSVRSEDHAHQDKSAGGIGVGEGSTAPILEDADAPTGSKSVSNQDPLSYSKPEPFPEQDIAQSSRGAVSAPDPESEKSSSFELRHLPNDEFLNQYNINLARQVAMGSQLRLRFEQEARLLRKAKARVSKRDQQIQARKV</sequence>
<reference evidence="2" key="1">
    <citation type="journal article" date="2022" name="Int. J. Mol. Sci.">
        <title>Draft Genome of Tanacetum Coccineum: Genomic Comparison of Closely Related Tanacetum-Family Plants.</title>
        <authorList>
            <person name="Yamashiro T."/>
            <person name="Shiraishi A."/>
            <person name="Nakayama K."/>
            <person name="Satake H."/>
        </authorList>
    </citation>
    <scope>NUCLEOTIDE SEQUENCE</scope>
</reference>
<reference evidence="2" key="2">
    <citation type="submission" date="2022-01" db="EMBL/GenBank/DDBJ databases">
        <authorList>
            <person name="Yamashiro T."/>
            <person name="Shiraishi A."/>
            <person name="Satake H."/>
            <person name="Nakayama K."/>
        </authorList>
    </citation>
    <scope>NUCLEOTIDE SEQUENCE</scope>
</reference>
<accession>A0ABQ5BKQ9</accession>
<dbReference type="EMBL" id="BQNB010013383">
    <property type="protein sequence ID" value="GJT15281.1"/>
    <property type="molecule type" value="Genomic_DNA"/>
</dbReference>
<evidence type="ECO:0000313" key="2">
    <source>
        <dbReference type="EMBL" id="GJT15281.1"/>
    </source>
</evidence>
<evidence type="ECO:0000256" key="1">
    <source>
        <dbReference type="SAM" id="MobiDB-lite"/>
    </source>
</evidence>
<feature type="compositionally biased region" description="Low complexity" evidence="1">
    <location>
        <begin position="28"/>
        <end position="40"/>
    </location>
</feature>
<name>A0ABQ5BKQ9_9ASTR</name>
<protein>
    <submittedName>
        <fullName evidence="2">Uncharacterized protein</fullName>
    </submittedName>
</protein>
<proteinExistence type="predicted"/>
<evidence type="ECO:0000313" key="3">
    <source>
        <dbReference type="Proteomes" id="UP001151760"/>
    </source>
</evidence>